<keyword evidence="1" id="KW-1133">Transmembrane helix</keyword>
<dbReference type="RefSeq" id="XP_827739.1">
    <property type="nucleotide sequence ID" value="XM_822646.1"/>
</dbReference>
<dbReference type="Proteomes" id="UP000008524">
    <property type="component" value="Chromosome 9"/>
</dbReference>
<reference evidence="2 3" key="2">
    <citation type="journal article" date="2005" name="Science">
        <title>The genome of the African trypanosome Trypanosoma brucei.</title>
        <authorList>
            <person name="Berriman M."/>
            <person name="Ghedin E."/>
            <person name="Hertz-Fowler C."/>
            <person name="Blandin G."/>
            <person name="Renauld H."/>
            <person name="Bartholomeu D.C."/>
            <person name="Lennard N.J."/>
            <person name="Caler E."/>
            <person name="Hamlin N.E."/>
            <person name="Haas B."/>
            <person name="Bohme U."/>
            <person name="Hannick L."/>
            <person name="Aslett M.A."/>
            <person name="Shallom J."/>
            <person name="Marcello L."/>
            <person name="Hou L."/>
            <person name="Wickstead B."/>
            <person name="Alsmark U.C."/>
            <person name="Arrowsmith C."/>
            <person name="Atkin R.J."/>
            <person name="Barron A.J."/>
            <person name="Bringaud F."/>
            <person name="Brooks K."/>
            <person name="Carrington M."/>
            <person name="Cherevach I."/>
            <person name="Chillingworth T.J."/>
            <person name="Churcher C."/>
            <person name="Clark L.N."/>
            <person name="Corton C.H."/>
            <person name="Cronin A."/>
            <person name="Davies R.M."/>
            <person name="Doggett J."/>
            <person name="Djikeng A."/>
            <person name="Feldblyum T."/>
            <person name="Field M.C."/>
            <person name="Fraser A."/>
            <person name="Goodhead I."/>
            <person name="Hance Z."/>
            <person name="Harper D."/>
            <person name="Harris B.R."/>
            <person name="Hauser H."/>
            <person name="Hostetler J."/>
            <person name="Ivens A."/>
            <person name="Jagels K."/>
            <person name="Johnson D."/>
            <person name="Johnson J."/>
            <person name="Jones K."/>
            <person name="Kerhornou A.X."/>
            <person name="Koo H."/>
            <person name="Larke N."/>
            <person name="Landfear S."/>
            <person name="Larkin C."/>
            <person name="Leech V."/>
            <person name="Line A."/>
            <person name="Lord A."/>
            <person name="Macleod A."/>
            <person name="Mooney P.J."/>
            <person name="Moule S."/>
            <person name="Martin D.M."/>
            <person name="Morgan G.W."/>
            <person name="Mungall K."/>
            <person name="Norbertczak H."/>
            <person name="Ormond D."/>
            <person name="Pai G."/>
            <person name="Peacock C.S."/>
            <person name="Peterson J."/>
            <person name="Quail M.A."/>
            <person name="Rabbinowitsch E."/>
            <person name="Rajandream M.A."/>
            <person name="Reitter C."/>
            <person name="Salzberg S.L."/>
            <person name="Sanders M."/>
            <person name="Schobel S."/>
            <person name="Sharp S."/>
            <person name="Simmonds M."/>
            <person name="Simpson A.J."/>
            <person name="Tallon L."/>
            <person name="Turner C.M."/>
            <person name="Tait A."/>
            <person name="Tivey A.R."/>
            <person name="Van Aken S."/>
            <person name="Walker D."/>
            <person name="Wanless D."/>
            <person name="Wang S."/>
            <person name="White B."/>
            <person name="White O."/>
            <person name="Whitehead S."/>
            <person name="Woodward J."/>
            <person name="Wortman J."/>
            <person name="Adams M.D."/>
            <person name="Embley T.M."/>
            <person name="Gull K."/>
            <person name="Ullu E."/>
            <person name="Barry J.D."/>
            <person name="Fairlamb A.H."/>
            <person name="Opperdoes F."/>
            <person name="Barrell B.G."/>
            <person name="Donelson J.E."/>
            <person name="Hall N."/>
            <person name="Fraser C.M."/>
            <person name="Melville S.E."/>
            <person name="El-Sayed N.M."/>
        </authorList>
    </citation>
    <scope>NUCLEOTIDE SEQUENCE [LARGE SCALE GENOMIC DNA]</scope>
    <source>
        <strain evidence="2 3">927/4 GUTat10.1</strain>
    </source>
</reference>
<keyword evidence="3" id="KW-1185">Reference proteome</keyword>
<dbReference type="AlphaFoldDB" id="Q38CR1"/>
<reference evidence="2 3" key="1">
    <citation type="journal article" date="2005" name="Science">
        <title>Comparative genomics of trypanosomatid parasitic protozoa.</title>
        <authorList>
            <person name="El-Sayed N.M."/>
            <person name="Myler P.J."/>
            <person name="Blandin G."/>
            <person name="Berriman M."/>
            <person name="Crabtree J."/>
            <person name="Aggarwal G."/>
            <person name="Caler E."/>
            <person name="Renauld H."/>
            <person name="Worthey E.A."/>
            <person name="Hertz-Fowler C."/>
            <person name="Ghedin E."/>
            <person name="Peacock C."/>
            <person name="Bartholomeu D.C."/>
            <person name="Haas B.J."/>
            <person name="Tran A.N."/>
            <person name="Wortman J.R."/>
            <person name="Alsmark U.C."/>
            <person name="Angiuoli S."/>
            <person name="Anupama A."/>
            <person name="Badger J."/>
            <person name="Bringaud F."/>
            <person name="Cadag E."/>
            <person name="Carlton J.M."/>
            <person name="Cerqueira G.C."/>
            <person name="Creasy T."/>
            <person name="Delcher A.L."/>
            <person name="Djikeng A."/>
            <person name="Embley T.M."/>
            <person name="Hauser C."/>
            <person name="Ivens A.C."/>
            <person name="Kummerfeld S.K."/>
            <person name="Pereira-Leal J.B."/>
            <person name="Nilsson D."/>
            <person name="Peterson J."/>
            <person name="Salzberg S.L."/>
            <person name="Shallom J."/>
            <person name="Silva J.C."/>
            <person name="Sundaram J."/>
            <person name="Westenberger S."/>
            <person name="White O."/>
            <person name="Melville S.E."/>
            <person name="Donelson J.E."/>
            <person name="Andersson B."/>
            <person name="Stuart K.D."/>
            <person name="Hall N."/>
        </authorList>
    </citation>
    <scope>NUCLEOTIDE SEQUENCE [LARGE SCALE GENOMIC DNA]</scope>
    <source>
        <strain evidence="2 3">927/4 GUTat10.1</strain>
    </source>
</reference>
<sequence>MLCHIQHTSVIITTFDENTSKLLHSFSIRSSYQFLFFVFLHILKNRIRHHINNHIPKHYLRSGLYLFPHEIRSIFIFGVISFHTVLFSLRLFYSILSFILFCVIYLRQTMYRFHVTYTPHSAPTSYQ</sequence>
<keyword evidence="1" id="KW-0812">Transmembrane</keyword>
<dbReference type="PaxDb" id="5691-EAN77409"/>
<protein>
    <submittedName>
        <fullName evidence="2">Uncharacterized protein</fullName>
    </submittedName>
</protein>
<organism evidence="2 3">
    <name type="scientific">Trypanosoma brucei brucei (strain 927/4 GUTat10.1)</name>
    <dbReference type="NCBI Taxonomy" id="185431"/>
    <lineage>
        <taxon>Eukaryota</taxon>
        <taxon>Discoba</taxon>
        <taxon>Euglenozoa</taxon>
        <taxon>Kinetoplastea</taxon>
        <taxon>Metakinetoplastina</taxon>
        <taxon>Trypanosomatida</taxon>
        <taxon>Trypanosomatidae</taxon>
        <taxon>Trypanosoma</taxon>
    </lineage>
</organism>
<evidence type="ECO:0000313" key="3">
    <source>
        <dbReference type="Proteomes" id="UP000008524"/>
    </source>
</evidence>
<feature type="transmembrane region" description="Helical" evidence="1">
    <location>
        <begin position="26"/>
        <end position="43"/>
    </location>
</feature>
<evidence type="ECO:0000313" key="2">
    <source>
        <dbReference type="EMBL" id="EAN77409.1"/>
    </source>
</evidence>
<feature type="transmembrane region" description="Helical" evidence="1">
    <location>
        <begin position="64"/>
        <end position="83"/>
    </location>
</feature>
<dbReference type="KEGG" id="tbr:Tb09.244.1910"/>
<keyword evidence="1" id="KW-0472">Membrane</keyword>
<accession>Q38CR1</accession>
<dbReference type="GeneID" id="3661285"/>
<feature type="transmembrane region" description="Helical" evidence="1">
    <location>
        <begin position="89"/>
        <end position="106"/>
    </location>
</feature>
<name>Q38CR1_TRYB2</name>
<evidence type="ECO:0000256" key="1">
    <source>
        <dbReference type="SAM" id="Phobius"/>
    </source>
</evidence>
<gene>
    <name evidence="2" type="ORF">Tb09.244.1910</name>
</gene>
<dbReference type="InParanoid" id="Q38CR1"/>
<dbReference type="EMBL" id="CM000207">
    <property type="protein sequence ID" value="EAN77409.1"/>
    <property type="molecule type" value="Genomic_DNA"/>
</dbReference>
<proteinExistence type="predicted"/>